<dbReference type="Proteomes" id="UP001138460">
    <property type="component" value="Unassembled WGS sequence"/>
</dbReference>
<organism evidence="8 9">
    <name type="scientific">Pectobacterium zantedeschiae</name>
    <dbReference type="NCBI Taxonomy" id="2034769"/>
    <lineage>
        <taxon>Bacteria</taxon>
        <taxon>Pseudomonadati</taxon>
        <taxon>Pseudomonadota</taxon>
        <taxon>Gammaproteobacteria</taxon>
        <taxon>Enterobacterales</taxon>
        <taxon>Pectobacteriaceae</taxon>
        <taxon>Pectobacterium</taxon>
    </lineage>
</organism>
<dbReference type="RefSeq" id="WP_129706683.1">
    <property type="nucleotide sequence ID" value="NZ_JBEHFA010000001.1"/>
</dbReference>
<dbReference type="GO" id="GO:0043565">
    <property type="term" value="F:sequence-specific DNA binding"/>
    <property type="evidence" value="ECO:0007669"/>
    <property type="project" value="InterPro"/>
</dbReference>
<dbReference type="CDD" id="cd06124">
    <property type="entry name" value="cupin_NimR-like_N"/>
    <property type="match status" value="1"/>
</dbReference>
<dbReference type="InterPro" id="IPR014710">
    <property type="entry name" value="RmlC-like_jellyroll"/>
</dbReference>
<dbReference type="InterPro" id="IPR018060">
    <property type="entry name" value="HTH_AraC"/>
</dbReference>
<dbReference type="Pfam" id="PF12833">
    <property type="entry name" value="HTH_18"/>
    <property type="match status" value="1"/>
</dbReference>
<dbReference type="PANTHER" id="PTHR11019:SF199">
    <property type="entry name" value="HTH-TYPE TRANSCRIPTIONAL REGULATOR NIMR"/>
    <property type="match status" value="1"/>
</dbReference>
<feature type="domain" description="HTH araC/xylS-type" evidence="7">
    <location>
        <begin position="175"/>
        <end position="272"/>
    </location>
</feature>
<evidence type="ECO:0000313" key="9">
    <source>
        <dbReference type="Proteomes" id="UP001138460"/>
    </source>
</evidence>
<dbReference type="SMART" id="SM00342">
    <property type="entry name" value="HTH_ARAC"/>
    <property type="match status" value="1"/>
</dbReference>
<comment type="caution">
    <text evidence="8">The sequence shown here is derived from an EMBL/GenBank/DDBJ whole genome shotgun (WGS) entry which is preliminary data.</text>
</comment>
<reference evidence="8 9" key="1">
    <citation type="journal article" date="2018" name="Syst. Appl. Microbiol.">
        <title>Pectobacterium zantedeschiae sp. nov. a new species of a soft rot pathogen isolated from Calla lily (Zantedeschia spp.).</title>
        <authorList>
            <person name="Waleron M."/>
            <person name="Misztak A."/>
            <person name="Waleron M."/>
            <person name="Franczuk M."/>
            <person name="Jonca J."/>
            <person name="Wielgomas B."/>
            <person name="Mikicinski A."/>
            <person name="Popovic T."/>
            <person name="Waleron K."/>
        </authorList>
    </citation>
    <scope>NUCLEOTIDE SEQUENCE [LARGE SCALE GENOMIC DNA]</scope>
    <source>
        <strain evidence="8 9">9M</strain>
    </source>
</reference>
<dbReference type="PROSITE" id="PS00041">
    <property type="entry name" value="HTH_ARAC_FAMILY_1"/>
    <property type="match status" value="1"/>
</dbReference>
<evidence type="ECO:0000256" key="3">
    <source>
        <dbReference type="ARBA" id="ARBA00023125"/>
    </source>
</evidence>
<evidence type="ECO:0000256" key="4">
    <source>
        <dbReference type="ARBA" id="ARBA00023159"/>
    </source>
</evidence>
<evidence type="ECO:0000313" key="8">
    <source>
        <dbReference type="EMBL" id="RYC41676.1"/>
    </source>
</evidence>
<dbReference type="InterPro" id="IPR009057">
    <property type="entry name" value="Homeodomain-like_sf"/>
</dbReference>
<accession>A0A9X8JGN5</accession>
<keyword evidence="5" id="KW-0804">Transcription</keyword>
<keyword evidence="3" id="KW-0238">DNA-binding</keyword>
<dbReference type="InterPro" id="IPR003313">
    <property type="entry name" value="AraC-bd"/>
</dbReference>
<evidence type="ECO:0000256" key="1">
    <source>
        <dbReference type="ARBA" id="ARBA00022491"/>
    </source>
</evidence>
<dbReference type="SUPFAM" id="SSF51182">
    <property type="entry name" value="RmlC-like cupins"/>
    <property type="match status" value="1"/>
</dbReference>
<keyword evidence="1" id="KW-0678">Repressor</keyword>
<keyword evidence="4" id="KW-0010">Activator</keyword>
<dbReference type="InterPro" id="IPR018062">
    <property type="entry name" value="HTH_AraC-typ_CS"/>
</dbReference>
<gene>
    <name evidence="8" type="ORF">CLR69_16285</name>
</gene>
<proteinExistence type="predicted"/>
<keyword evidence="9" id="KW-1185">Reference proteome</keyword>
<dbReference type="SUPFAM" id="SSF46689">
    <property type="entry name" value="Homeodomain-like"/>
    <property type="match status" value="1"/>
</dbReference>
<dbReference type="FunFam" id="1.10.10.60:FF:000132">
    <property type="entry name" value="AraC family transcriptional regulator"/>
    <property type="match status" value="1"/>
</dbReference>
<dbReference type="Gene3D" id="1.10.10.60">
    <property type="entry name" value="Homeodomain-like"/>
    <property type="match status" value="1"/>
</dbReference>
<dbReference type="PROSITE" id="PS01124">
    <property type="entry name" value="HTH_ARAC_FAMILY_2"/>
    <property type="match status" value="1"/>
</dbReference>
<dbReference type="Gene3D" id="2.60.120.10">
    <property type="entry name" value="Jelly Rolls"/>
    <property type="match status" value="1"/>
</dbReference>
<dbReference type="InterPro" id="IPR011051">
    <property type="entry name" value="RmlC_Cupin_sf"/>
</dbReference>
<dbReference type="AlphaFoldDB" id="A0A9X8JGN5"/>
<protein>
    <recommendedName>
        <fullName evidence="6">Arabinose operon regulatory protein</fullName>
    </recommendedName>
</protein>
<evidence type="ECO:0000256" key="6">
    <source>
        <dbReference type="ARBA" id="ARBA00044978"/>
    </source>
</evidence>
<dbReference type="InterPro" id="IPR020449">
    <property type="entry name" value="Tscrpt_reg_AraC-type_HTH"/>
</dbReference>
<dbReference type="GO" id="GO:0003700">
    <property type="term" value="F:DNA-binding transcription factor activity"/>
    <property type="evidence" value="ECO:0007669"/>
    <property type="project" value="InterPro"/>
</dbReference>
<dbReference type="PRINTS" id="PR00032">
    <property type="entry name" value="HTHARAC"/>
</dbReference>
<keyword evidence="2" id="KW-0805">Transcription regulation</keyword>
<dbReference type="EMBL" id="NWTM01000002">
    <property type="protein sequence ID" value="RYC41676.1"/>
    <property type="molecule type" value="Genomic_DNA"/>
</dbReference>
<evidence type="ECO:0000256" key="2">
    <source>
        <dbReference type="ARBA" id="ARBA00023015"/>
    </source>
</evidence>
<name>A0A9X8JGN5_9GAMM</name>
<sequence>MPVFTKSSDIAHWTDPDFVPRPVVTIGASGIDTANFDTADFDRKEMDFHRHNKGQLLLLLRGVFTTEVEGGLWIAPPQSAIWVPGGVQHRISATGTIECYIAYIDASVSSALPSKCCTISTTPLLRELMIRSASFPMLYAEGGMETHLVTLLLDEFALAPTGNLHLPMPTDVRLRKIVETIMGDPADRGTIQTWARRVGLSERTLARLLIQETGMSFGRWRQQLQIMLAVKWLSTGASVQQVADGLGYESAGNFITMFRKALGTSPGRYRAGGAGFHHYGRSYTSREKGD</sequence>
<dbReference type="PANTHER" id="PTHR11019">
    <property type="entry name" value="HTH-TYPE TRANSCRIPTIONAL REGULATOR NIMR"/>
    <property type="match status" value="1"/>
</dbReference>
<dbReference type="OrthoDB" id="5949386at2"/>
<dbReference type="Pfam" id="PF02311">
    <property type="entry name" value="AraC_binding"/>
    <property type="match status" value="1"/>
</dbReference>
<evidence type="ECO:0000259" key="7">
    <source>
        <dbReference type="PROSITE" id="PS01124"/>
    </source>
</evidence>
<evidence type="ECO:0000256" key="5">
    <source>
        <dbReference type="ARBA" id="ARBA00023163"/>
    </source>
</evidence>